<feature type="region of interest" description="Disordered" evidence="1">
    <location>
        <begin position="1"/>
        <end position="98"/>
    </location>
</feature>
<reference evidence="2" key="1">
    <citation type="submission" date="2020-06" db="EMBL/GenBank/DDBJ databases">
        <authorList>
            <person name="Onetto C."/>
        </authorList>
    </citation>
    <scope>NUCLEOTIDE SEQUENCE</scope>
</reference>
<dbReference type="OrthoDB" id="5598843at2759"/>
<dbReference type="EMBL" id="CAIJEO010000004">
    <property type="protein sequence ID" value="CAD0091517.1"/>
    <property type="molecule type" value="Genomic_DNA"/>
</dbReference>
<sequence>MANEPRYELSAHKSPATTKLTKTNSGAWARPRPGAARTPQQSRSSNASPAPASSAAPAAKPTPSPAPTGNVWAARAAAQKAAPAKAVDAGKKKEQSAPVATAVTAVSSGAQETHVPVNNFNDGEVKQLLGRGEASSVYKVDASNASSADGKCVYGRLLDNIIDIHRSGLHGEWKELQGSFGRASHSRS</sequence>
<gene>
    <name evidence="2" type="ORF">AWRI4233_LOCUS3350</name>
</gene>
<proteinExistence type="predicted"/>
<dbReference type="AlphaFoldDB" id="A0A9N8JUA4"/>
<organism evidence="2 3">
    <name type="scientific">Aureobasidium mustum</name>
    <dbReference type="NCBI Taxonomy" id="2773714"/>
    <lineage>
        <taxon>Eukaryota</taxon>
        <taxon>Fungi</taxon>
        <taxon>Dikarya</taxon>
        <taxon>Ascomycota</taxon>
        <taxon>Pezizomycotina</taxon>
        <taxon>Dothideomycetes</taxon>
        <taxon>Dothideomycetidae</taxon>
        <taxon>Dothideales</taxon>
        <taxon>Saccotheciaceae</taxon>
        <taxon>Aureobasidium</taxon>
    </lineage>
</organism>
<protein>
    <submittedName>
        <fullName evidence="2">Uncharacterized protein</fullName>
    </submittedName>
</protein>
<name>A0A9N8JUA4_9PEZI</name>
<feature type="compositionally biased region" description="Low complexity" evidence="1">
    <location>
        <begin position="29"/>
        <end position="59"/>
    </location>
</feature>
<comment type="caution">
    <text evidence="2">The sequence shown here is derived from an EMBL/GenBank/DDBJ whole genome shotgun (WGS) entry which is preliminary data.</text>
</comment>
<feature type="compositionally biased region" description="Basic and acidic residues" evidence="1">
    <location>
        <begin position="1"/>
        <end position="11"/>
    </location>
</feature>
<feature type="compositionally biased region" description="Low complexity" evidence="1">
    <location>
        <begin position="73"/>
        <end position="87"/>
    </location>
</feature>
<evidence type="ECO:0000256" key="1">
    <source>
        <dbReference type="SAM" id="MobiDB-lite"/>
    </source>
</evidence>
<feature type="compositionally biased region" description="Polar residues" evidence="1">
    <location>
        <begin position="15"/>
        <end position="26"/>
    </location>
</feature>
<evidence type="ECO:0000313" key="3">
    <source>
        <dbReference type="Proteomes" id="UP000714618"/>
    </source>
</evidence>
<dbReference type="Proteomes" id="UP000714618">
    <property type="component" value="Unassembled WGS sequence"/>
</dbReference>
<keyword evidence="3" id="KW-1185">Reference proteome</keyword>
<evidence type="ECO:0000313" key="2">
    <source>
        <dbReference type="EMBL" id="CAD0091517.1"/>
    </source>
</evidence>
<accession>A0A9N8JUA4</accession>